<dbReference type="InterPro" id="IPR004839">
    <property type="entry name" value="Aminotransferase_I/II_large"/>
</dbReference>
<evidence type="ECO:0000313" key="7">
    <source>
        <dbReference type="Proteomes" id="UP000419138"/>
    </source>
</evidence>
<dbReference type="CDD" id="cd00609">
    <property type="entry name" value="AAT_like"/>
    <property type="match status" value="1"/>
</dbReference>
<dbReference type="PANTHER" id="PTHR43807:SF20">
    <property type="entry name" value="FI04487P"/>
    <property type="match status" value="1"/>
</dbReference>
<evidence type="ECO:0000256" key="3">
    <source>
        <dbReference type="ARBA" id="ARBA00022679"/>
    </source>
</evidence>
<dbReference type="Pfam" id="PF00155">
    <property type="entry name" value="Aminotran_1_2"/>
    <property type="match status" value="1"/>
</dbReference>
<dbReference type="InterPro" id="IPR015421">
    <property type="entry name" value="PyrdxlP-dep_Trfase_major"/>
</dbReference>
<dbReference type="GO" id="GO:0016212">
    <property type="term" value="F:kynurenine-oxoglutarate transaminase activity"/>
    <property type="evidence" value="ECO:0007669"/>
    <property type="project" value="TreeGrafter"/>
</dbReference>
<evidence type="ECO:0000256" key="2">
    <source>
        <dbReference type="ARBA" id="ARBA00022576"/>
    </source>
</evidence>
<evidence type="ECO:0000259" key="5">
    <source>
        <dbReference type="Pfam" id="PF00155"/>
    </source>
</evidence>
<name>A0A646KLS8_STRJU</name>
<comment type="cofactor">
    <cofactor evidence="1">
        <name>pyridoxal 5'-phosphate</name>
        <dbReference type="ChEBI" id="CHEBI:597326"/>
    </cofactor>
</comment>
<dbReference type="EMBL" id="VCLA01000167">
    <property type="protein sequence ID" value="MQT03279.1"/>
    <property type="molecule type" value="Genomic_DNA"/>
</dbReference>
<dbReference type="RefSeq" id="WP_153524831.1">
    <property type="nucleotide sequence ID" value="NZ_JBEPDZ010000032.1"/>
</dbReference>
<evidence type="ECO:0000256" key="1">
    <source>
        <dbReference type="ARBA" id="ARBA00001933"/>
    </source>
</evidence>
<dbReference type="InterPro" id="IPR051326">
    <property type="entry name" value="Kynurenine-oxoglutarate_AT"/>
</dbReference>
<comment type="caution">
    <text evidence="6">The sequence shown here is derived from an EMBL/GenBank/DDBJ whole genome shotgun (WGS) entry which is preliminary data.</text>
</comment>
<protein>
    <submittedName>
        <fullName evidence="6">Pyridoxal phosphate-dependent aminotransferase</fullName>
    </submittedName>
</protein>
<dbReference type="SUPFAM" id="SSF53383">
    <property type="entry name" value="PLP-dependent transferases"/>
    <property type="match status" value="1"/>
</dbReference>
<evidence type="ECO:0000313" key="6">
    <source>
        <dbReference type="EMBL" id="MQT03279.1"/>
    </source>
</evidence>
<dbReference type="GO" id="GO:0005737">
    <property type="term" value="C:cytoplasm"/>
    <property type="evidence" value="ECO:0007669"/>
    <property type="project" value="TreeGrafter"/>
</dbReference>
<feature type="domain" description="Aminotransferase class I/classII large" evidence="5">
    <location>
        <begin position="41"/>
        <end position="375"/>
    </location>
</feature>
<dbReference type="InterPro" id="IPR015424">
    <property type="entry name" value="PyrdxlP-dep_Trfase"/>
</dbReference>
<keyword evidence="4" id="KW-0663">Pyridoxal phosphate</keyword>
<keyword evidence="7" id="KW-1185">Reference proteome</keyword>
<accession>A0A646KLS8</accession>
<dbReference type="OrthoDB" id="9763453at2"/>
<gene>
    <name evidence="6" type="ORF">FF041_24715</name>
</gene>
<proteinExistence type="predicted"/>
<sequence length="386" mass="40718">MTVSRLRHIPGITVDAIGDAADAARDPELLRLENLDTDIRPPHVALDLTRRAIDDDDANSYLPFHGHRALREAAAAHVGAITGRRYDPATECVGVAGGLNGVLNALLALVEPGQEVVVGDPVYAGLVNRIRLAGGVPRHVPSTPGPDGWRTDPGELAAAVGARTAAVLVMSPSMPTGALLGDRHWDALAEAVAAHDCWLLYDAAMERIRFDGLPPDHPASHPGLADRTITVGSASKELRLIGWRVGWVVGPARILADIKLVGLTNVVCQVGIAQRAVAAALGHPDADADVAAATRVWRQRCDLVLAELAGYPCVRPHGGWSLLIDTRAMGLGPAEASALLFRRGKVAATPMAGWGPQGAGHLRLVFANEPVERLRGLGDRFRAAFG</sequence>
<keyword evidence="2 6" id="KW-0032">Aminotransferase</keyword>
<dbReference type="PANTHER" id="PTHR43807">
    <property type="entry name" value="FI04487P"/>
    <property type="match status" value="1"/>
</dbReference>
<dbReference type="Gene3D" id="3.40.640.10">
    <property type="entry name" value="Type I PLP-dependent aspartate aminotransferase-like (Major domain)"/>
    <property type="match status" value="1"/>
</dbReference>
<reference evidence="6 7" key="1">
    <citation type="submission" date="2019-05" db="EMBL/GenBank/DDBJ databases">
        <title>Comparative genomics and metabolomics analyses of clavulanic acid producing Streptomyces species provides insight into specialized metabolism and evolution of beta-lactam biosynthetic gene clusters.</title>
        <authorList>
            <person name="Moore M.A."/>
            <person name="Cruz-Morales P."/>
            <person name="Barona Gomez F."/>
            <person name="Kapil T."/>
        </authorList>
    </citation>
    <scope>NUCLEOTIDE SEQUENCE [LARGE SCALE GENOMIC DNA]</scope>
    <source>
        <strain evidence="6 7">NRRL 5741</strain>
    </source>
</reference>
<keyword evidence="3 6" id="KW-0808">Transferase</keyword>
<dbReference type="AlphaFoldDB" id="A0A646KLS8"/>
<dbReference type="GO" id="GO:0030170">
    <property type="term" value="F:pyridoxal phosphate binding"/>
    <property type="evidence" value="ECO:0007669"/>
    <property type="project" value="InterPro"/>
</dbReference>
<organism evidence="6 7">
    <name type="scientific">Streptomyces jumonjinensis</name>
    <dbReference type="NCBI Taxonomy" id="1945"/>
    <lineage>
        <taxon>Bacteria</taxon>
        <taxon>Bacillati</taxon>
        <taxon>Actinomycetota</taxon>
        <taxon>Actinomycetes</taxon>
        <taxon>Kitasatosporales</taxon>
        <taxon>Streptomycetaceae</taxon>
        <taxon>Streptomyces</taxon>
    </lineage>
</organism>
<dbReference type="Proteomes" id="UP000419138">
    <property type="component" value="Unassembled WGS sequence"/>
</dbReference>
<evidence type="ECO:0000256" key="4">
    <source>
        <dbReference type="ARBA" id="ARBA00022898"/>
    </source>
</evidence>